<dbReference type="InterPro" id="IPR005119">
    <property type="entry name" value="LysR_subst-bd"/>
</dbReference>
<dbReference type="Pfam" id="PF00126">
    <property type="entry name" value="HTH_1"/>
    <property type="match status" value="1"/>
</dbReference>
<dbReference type="InterPro" id="IPR036388">
    <property type="entry name" value="WH-like_DNA-bd_sf"/>
</dbReference>
<accession>A0ABV8U8J5</accession>
<keyword evidence="2" id="KW-0805">Transcription regulation</keyword>
<evidence type="ECO:0000256" key="3">
    <source>
        <dbReference type="ARBA" id="ARBA00023125"/>
    </source>
</evidence>
<dbReference type="Gene3D" id="1.10.10.10">
    <property type="entry name" value="Winged helix-like DNA-binding domain superfamily/Winged helix DNA-binding domain"/>
    <property type="match status" value="2"/>
</dbReference>
<gene>
    <name evidence="6" type="ORF">ACFO5Q_04525</name>
</gene>
<evidence type="ECO:0000256" key="2">
    <source>
        <dbReference type="ARBA" id="ARBA00023015"/>
    </source>
</evidence>
<evidence type="ECO:0000256" key="1">
    <source>
        <dbReference type="ARBA" id="ARBA00009437"/>
    </source>
</evidence>
<dbReference type="Gene3D" id="3.40.190.10">
    <property type="entry name" value="Periplasmic binding protein-like II"/>
    <property type="match status" value="2"/>
</dbReference>
<dbReference type="Proteomes" id="UP001595776">
    <property type="component" value="Unassembled WGS sequence"/>
</dbReference>
<comment type="caution">
    <text evidence="6">The sequence shown here is derived from an EMBL/GenBank/DDBJ whole genome shotgun (WGS) entry which is preliminary data.</text>
</comment>
<protein>
    <submittedName>
        <fullName evidence="6">LysR substrate-binding domain-containing protein</fullName>
    </submittedName>
</protein>
<feature type="domain" description="HTH lysR-type" evidence="5">
    <location>
        <begin position="7"/>
        <end position="64"/>
    </location>
</feature>
<dbReference type="PANTHER" id="PTHR30126">
    <property type="entry name" value="HTH-TYPE TRANSCRIPTIONAL REGULATOR"/>
    <property type="match status" value="1"/>
</dbReference>
<dbReference type="SUPFAM" id="SSF53850">
    <property type="entry name" value="Periplasmic binding protein-like II"/>
    <property type="match status" value="1"/>
</dbReference>
<keyword evidence="4" id="KW-0804">Transcription</keyword>
<dbReference type="SUPFAM" id="SSF46785">
    <property type="entry name" value="Winged helix' DNA-binding domain"/>
    <property type="match status" value="2"/>
</dbReference>
<dbReference type="InterPro" id="IPR000847">
    <property type="entry name" value="LysR_HTH_N"/>
</dbReference>
<keyword evidence="7" id="KW-1185">Reference proteome</keyword>
<dbReference type="InterPro" id="IPR036390">
    <property type="entry name" value="WH_DNA-bd_sf"/>
</dbReference>
<dbReference type="PROSITE" id="PS50931">
    <property type="entry name" value="HTH_LYSR"/>
    <property type="match status" value="1"/>
</dbReference>
<dbReference type="RefSeq" id="WP_082720030.1">
    <property type="nucleotide sequence ID" value="NZ_JBHSCR010000003.1"/>
</dbReference>
<evidence type="ECO:0000259" key="5">
    <source>
        <dbReference type="PROSITE" id="PS50931"/>
    </source>
</evidence>
<sequence length="381" mass="42071">MSVIWTLNLRHLQALIRVAEVQSVSAAADAANLTQPAITKAIAGIERKLNCKLFVRMSDGMQPTECATILIRRVKRALAFISNNKVSLTHMRALIELSEAGSYKLAQVRTGLAASALHRSVNDLSAILGYNLVKKVGNRIILSGQGKRYYNRCKLAKTELETGLYEVQGHQGRWAGLIRVGAMPLSRAKLLPAAVSAFHKIHPDVRVSVMEGSRAELYDPLCNGDLDFLLGALRPEVEAGPVEQELLFYDKPVIVARKNHPLAGKKNLREADYAKYPWIVAGAGTPIRKLWAGLFSEGNLPQTPVECGSIMTIRELLLEGDFLSLVSKDQLRAELELDWVSILDVPALSEQRPIGITTRDDWFPSPIQTDFIHLLRGAVNQ</sequence>
<proteinExistence type="inferred from homology"/>
<dbReference type="EMBL" id="JBHSCR010000003">
    <property type="protein sequence ID" value="MFC4347101.1"/>
    <property type="molecule type" value="Genomic_DNA"/>
</dbReference>
<evidence type="ECO:0000256" key="4">
    <source>
        <dbReference type="ARBA" id="ARBA00023163"/>
    </source>
</evidence>
<evidence type="ECO:0000313" key="7">
    <source>
        <dbReference type="Proteomes" id="UP001595776"/>
    </source>
</evidence>
<organism evidence="6 7">
    <name type="scientific">Kordiimonas lipolytica</name>
    <dbReference type="NCBI Taxonomy" id="1662421"/>
    <lineage>
        <taxon>Bacteria</taxon>
        <taxon>Pseudomonadati</taxon>
        <taxon>Pseudomonadota</taxon>
        <taxon>Alphaproteobacteria</taxon>
        <taxon>Kordiimonadales</taxon>
        <taxon>Kordiimonadaceae</taxon>
        <taxon>Kordiimonas</taxon>
    </lineage>
</organism>
<dbReference type="PANTHER" id="PTHR30126:SF98">
    <property type="entry name" value="HTH-TYPE TRANSCRIPTIONAL ACTIVATOR BAUR"/>
    <property type="match status" value="1"/>
</dbReference>
<reference evidence="7" key="1">
    <citation type="journal article" date="2019" name="Int. J. Syst. Evol. Microbiol.">
        <title>The Global Catalogue of Microorganisms (GCM) 10K type strain sequencing project: providing services to taxonomists for standard genome sequencing and annotation.</title>
        <authorList>
            <consortium name="The Broad Institute Genomics Platform"/>
            <consortium name="The Broad Institute Genome Sequencing Center for Infectious Disease"/>
            <person name="Wu L."/>
            <person name="Ma J."/>
        </authorList>
    </citation>
    <scope>NUCLEOTIDE SEQUENCE [LARGE SCALE GENOMIC DNA]</scope>
    <source>
        <strain evidence="7">CGMCC 1.15304</strain>
    </source>
</reference>
<dbReference type="PRINTS" id="PR00039">
    <property type="entry name" value="HTHLYSR"/>
</dbReference>
<name>A0ABV8U8J5_9PROT</name>
<comment type="similarity">
    <text evidence="1">Belongs to the LysR transcriptional regulatory family.</text>
</comment>
<evidence type="ECO:0000313" key="6">
    <source>
        <dbReference type="EMBL" id="MFC4347101.1"/>
    </source>
</evidence>
<keyword evidence="3" id="KW-0238">DNA-binding</keyword>
<dbReference type="Pfam" id="PF03466">
    <property type="entry name" value="LysR_substrate"/>
    <property type="match status" value="1"/>
</dbReference>